<dbReference type="InterPro" id="IPR036188">
    <property type="entry name" value="FAD/NAD-bd_sf"/>
</dbReference>
<dbReference type="Gene3D" id="3.50.50.60">
    <property type="entry name" value="FAD/NAD(P)-binding domain"/>
    <property type="match status" value="1"/>
</dbReference>
<proteinExistence type="predicted"/>
<organism evidence="2">
    <name type="scientific">marine metagenome</name>
    <dbReference type="NCBI Taxonomy" id="408172"/>
    <lineage>
        <taxon>unclassified sequences</taxon>
        <taxon>metagenomes</taxon>
        <taxon>ecological metagenomes</taxon>
    </lineage>
</organism>
<dbReference type="EMBL" id="UINC01107283">
    <property type="protein sequence ID" value="SVC72535.1"/>
    <property type="molecule type" value="Genomic_DNA"/>
</dbReference>
<evidence type="ECO:0000259" key="1">
    <source>
        <dbReference type="Pfam" id="PF01266"/>
    </source>
</evidence>
<dbReference type="InterPro" id="IPR006076">
    <property type="entry name" value="FAD-dep_OxRdtase"/>
</dbReference>
<dbReference type="SUPFAM" id="SSF51905">
    <property type="entry name" value="FAD/NAD(P)-binding domain"/>
    <property type="match status" value="1"/>
</dbReference>
<feature type="non-terminal residue" evidence="2">
    <location>
        <position position="1"/>
    </location>
</feature>
<accession>A0A382PIR0</accession>
<dbReference type="Pfam" id="PF01266">
    <property type="entry name" value="DAO"/>
    <property type="match status" value="1"/>
</dbReference>
<reference evidence="2" key="1">
    <citation type="submission" date="2018-05" db="EMBL/GenBank/DDBJ databases">
        <authorList>
            <person name="Lanie J.A."/>
            <person name="Ng W.-L."/>
            <person name="Kazmierczak K.M."/>
            <person name="Andrzejewski T.M."/>
            <person name="Davidsen T.M."/>
            <person name="Wayne K.J."/>
            <person name="Tettelin H."/>
            <person name="Glass J.I."/>
            <person name="Rusch D."/>
            <person name="Podicherti R."/>
            <person name="Tsui H.-C.T."/>
            <person name="Winkler M.E."/>
        </authorList>
    </citation>
    <scope>NUCLEOTIDE SEQUENCE</scope>
</reference>
<gene>
    <name evidence="2" type="ORF">METZ01_LOCUS325389</name>
</gene>
<protein>
    <recommendedName>
        <fullName evidence="1">FAD dependent oxidoreductase domain-containing protein</fullName>
    </recommendedName>
</protein>
<name>A0A382PIR0_9ZZZZ</name>
<sequence length="237" mass="26441">SDFTTNSRLLLRDLVATAVNNHAELSLGNPVLRIENRDGHKAVVTEKGTIKVDRVAICAGNSIPKFMNVKIKTTIAPIAVVRGLHPSTESFVELDYVTKNCINMLTKPDGVGLIGGISVGSEEEAAKYIEYVIGEHQKRTPEIEVVGRYNGLKSEITFRNQDRNYLYHIVPTEPDVWAVVPGKFTLGFSLAVEFYRRVYHRNPRKLFDTVTDSGEASQFVSETLWHDMVNNVGRSPP</sequence>
<dbReference type="AlphaFoldDB" id="A0A382PIR0"/>
<dbReference type="Gene3D" id="3.30.9.10">
    <property type="entry name" value="D-Amino Acid Oxidase, subunit A, domain 2"/>
    <property type="match status" value="1"/>
</dbReference>
<evidence type="ECO:0000313" key="2">
    <source>
        <dbReference type="EMBL" id="SVC72535.1"/>
    </source>
</evidence>
<feature type="domain" description="FAD dependent oxidoreductase" evidence="1">
    <location>
        <begin position="3"/>
        <end position="157"/>
    </location>
</feature>